<proteinExistence type="predicted"/>
<dbReference type="Proteomes" id="UP000266723">
    <property type="component" value="Unassembled WGS sequence"/>
</dbReference>
<accession>A0ABQ7CIN8</accession>
<evidence type="ECO:0000313" key="1">
    <source>
        <dbReference type="EMBL" id="KAF3552039.1"/>
    </source>
</evidence>
<protein>
    <submittedName>
        <fullName evidence="1">Uncharacterized protein</fullName>
    </submittedName>
</protein>
<comment type="caution">
    <text evidence="1">The sequence shown here is derived from an EMBL/GenBank/DDBJ whole genome shotgun (WGS) entry which is preliminary data.</text>
</comment>
<keyword evidence="2" id="KW-1185">Reference proteome</keyword>
<evidence type="ECO:0000313" key="2">
    <source>
        <dbReference type="Proteomes" id="UP000266723"/>
    </source>
</evidence>
<organism evidence="1 2">
    <name type="scientific">Brassica cretica</name>
    <name type="common">Mustard</name>
    <dbReference type="NCBI Taxonomy" id="69181"/>
    <lineage>
        <taxon>Eukaryota</taxon>
        <taxon>Viridiplantae</taxon>
        <taxon>Streptophyta</taxon>
        <taxon>Embryophyta</taxon>
        <taxon>Tracheophyta</taxon>
        <taxon>Spermatophyta</taxon>
        <taxon>Magnoliopsida</taxon>
        <taxon>eudicotyledons</taxon>
        <taxon>Gunneridae</taxon>
        <taxon>Pentapetalae</taxon>
        <taxon>rosids</taxon>
        <taxon>malvids</taxon>
        <taxon>Brassicales</taxon>
        <taxon>Brassicaceae</taxon>
        <taxon>Brassiceae</taxon>
        <taxon>Brassica</taxon>
    </lineage>
</organism>
<sequence length="87" mass="9395">MVLMSFEFGVRGQAYGIAIKGDSQLVGKSRDMKSGEANRKRFNQVMDSAVWVTFVEVSSLFGLIKPVTESRARYGKDSGGGSKVGAD</sequence>
<gene>
    <name evidence="1" type="ORF">DY000_02004694</name>
</gene>
<reference evidence="1 2" key="1">
    <citation type="journal article" date="2020" name="BMC Genomics">
        <title>Intraspecific diversification of the crop wild relative Brassica cretica Lam. using demographic model selection.</title>
        <authorList>
            <person name="Kioukis A."/>
            <person name="Michalopoulou V.A."/>
            <person name="Briers L."/>
            <person name="Pirintsos S."/>
            <person name="Studholme D.J."/>
            <person name="Pavlidis P."/>
            <person name="Sarris P.F."/>
        </authorList>
    </citation>
    <scope>NUCLEOTIDE SEQUENCE [LARGE SCALE GENOMIC DNA]</scope>
    <source>
        <strain evidence="2">cv. PFS-1207/04</strain>
    </source>
</reference>
<dbReference type="EMBL" id="QGKV02000832">
    <property type="protein sequence ID" value="KAF3552039.1"/>
    <property type="molecule type" value="Genomic_DNA"/>
</dbReference>
<name>A0ABQ7CIN8_BRACR</name>